<dbReference type="PANTHER" id="PTHR21022:SF19">
    <property type="entry name" value="PREPHENATE DEHYDRATASE-RELATED"/>
    <property type="match status" value="1"/>
</dbReference>
<comment type="caution">
    <text evidence="22">The sequence shown here is derived from an EMBL/GenBank/DDBJ whole genome shotgun (WGS) entry which is preliminary data.</text>
</comment>
<dbReference type="SUPFAM" id="SSF48600">
    <property type="entry name" value="Chorismate mutase II"/>
    <property type="match status" value="1"/>
</dbReference>
<evidence type="ECO:0000256" key="14">
    <source>
        <dbReference type="ARBA" id="ARBA00023239"/>
    </source>
</evidence>
<dbReference type="Pfam" id="PF00800">
    <property type="entry name" value="PDT"/>
    <property type="match status" value="1"/>
</dbReference>
<evidence type="ECO:0000256" key="15">
    <source>
        <dbReference type="ARBA" id="ARBA00023268"/>
    </source>
</evidence>
<evidence type="ECO:0000256" key="13">
    <source>
        <dbReference type="ARBA" id="ARBA00023235"/>
    </source>
</evidence>
<dbReference type="Gene3D" id="1.20.59.10">
    <property type="entry name" value="Chorismate mutase"/>
    <property type="match status" value="1"/>
</dbReference>
<dbReference type="PROSITE" id="PS51168">
    <property type="entry name" value="CHORISMATE_MUT_2"/>
    <property type="match status" value="1"/>
</dbReference>
<evidence type="ECO:0000259" key="19">
    <source>
        <dbReference type="PROSITE" id="PS51168"/>
    </source>
</evidence>
<comment type="pathway">
    <text evidence="4">Amino-acid biosynthesis; L-phenylalanine biosynthesis; phenylpyruvate from prephenate: step 1/1.</text>
</comment>
<dbReference type="UniPathway" id="UPA00121">
    <property type="reaction ID" value="UER00345"/>
</dbReference>
<dbReference type="GO" id="GO:0046417">
    <property type="term" value="P:chorismate metabolic process"/>
    <property type="evidence" value="ECO:0007669"/>
    <property type="project" value="InterPro"/>
</dbReference>
<evidence type="ECO:0000256" key="2">
    <source>
        <dbReference type="ARBA" id="ARBA00002364"/>
    </source>
</evidence>
<gene>
    <name evidence="22" type="primary">pheA</name>
    <name evidence="22" type="ORF">EER27_12020</name>
</gene>
<evidence type="ECO:0000256" key="12">
    <source>
        <dbReference type="ARBA" id="ARBA00023222"/>
    </source>
</evidence>
<dbReference type="InterPro" id="IPR008242">
    <property type="entry name" value="Chor_mutase/pphenate_deHydtase"/>
</dbReference>
<keyword evidence="23" id="KW-1185">Reference proteome</keyword>
<dbReference type="Pfam" id="PF01842">
    <property type="entry name" value="ACT"/>
    <property type="match status" value="1"/>
</dbReference>
<dbReference type="Gene3D" id="3.30.70.260">
    <property type="match status" value="1"/>
</dbReference>
<dbReference type="EMBL" id="RIBS01000005">
    <property type="protein sequence ID" value="RNF83220.1"/>
    <property type="molecule type" value="Genomic_DNA"/>
</dbReference>
<dbReference type="InterPro" id="IPR045865">
    <property type="entry name" value="ACT-like_dom_sf"/>
</dbReference>
<dbReference type="NCBIfam" id="TIGR01807">
    <property type="entry name" value="CM_P2"/>
    <property type="match status" value="1"/>
</dbReference>
<dbReference type="InterPro" id="IPR036263">
    <property type="entry name" value="Chorismate_II_sf"/>
</dbReference>
<dbReference type="NCBIfam" id="NF008865">
    <property type="entry name" value="PRK11898.1"/>
    <property type="match status" value="1"/>
</dbReference>
<evidence type="ECO:0000256" key="10">
    <source>
        <dbReference type="ARBA" id="ARBA00022605"/>
    </source>
</evidence>
<keyword evidence="11" id="KW-0057">Aromatic amino acid biosynthesis</keyword>
<dbReference type="GO" id="GO:0005737">
    <property type="term" value="C:cytoplasm"/>
    <property type="evidence" value="ECO:0007669"/>
    <property type="project" value="UniProtKB-SubCell"/>
</dbReference>
<dbReference type="PROSITE" id="PS51671">
    <property type="entry name" value="ACT"/>
    <property type="match status" value="1"/>
</dbReference>
<protein>
    <recommendedName>
        <fullName evidence="8">Bifunctional chorismate mutase/prephenate dehydratase</fullName>
        <ecNumber evidence="7">4.2.1.51</ecNumber>
        <ecNumber evidence="6">5.4.99.5</ecNumber>
    </recommendedName>
    <alternativeName>
        <fullName evidence="17">Chorismate mutase-prephenate dehydratase</fullName>
    </alternativeName>
    <alternativeName>
        <fullName evidence="16">p-protein</fullName>
    </alternativeName>
</protein>
<comment type="subcellular location">
    <subcellularLocation>
        <location evidence="3">Cytoplasm</location>
    </subcellularLocation>
</comment>
<evidence type="ECO:0000256" key="8">
    <source>
        <dbReference type="ARBA" id="ARBA00014401"/>
    </source>
</evidence>
<organism evidence="22 23">
    <name type="scientific">Montanilutibacter psychrotolerans</name>
    <dbReference type="NCBI Taxonomy" id="1327343"/>
    <lineage>
        <taxon>Bacteria</taxon>
        <taxon>Pseudomonadati</taxon>
        <taxon>Pseudomonadota</taxon>
        <taxon>Gammaproteobacteria</taxon>
        <taxon>Lysobacterales</taxon>
        <taxon>Lysobacteraceae</taxon>
        <taxon>Montanilutibacter</taxon>
    </lineage>
</organism>
<comment type="function">
    <text evidence="2">Catalyzes the Claisen rearrangement of chorismate to prephenate and the decarboxylation/dehydration of prephenate to phenylpyruvate.</text>
</comment>
<dbReference type="GO" id="GO:0004664">
    <property type="term" value="F:prephenate dehydratase activity"/>
    <property type="evidence" value="ECO:0007669"/>
    <property type="project" value="UniProtKB-EC"/>
</dbReference>
<dbReference type="PANTHER" id="PTHR21022">
    <property type="entry name" value="PREPHENATE DEHYDRATASE P PROTEIN"/>
    <property type="match status" value="1"/>
</dbReference>
<name>A0A3M8SWJ1_9GAMM</name>
<evidence type="ECO:0000256" key="11">
    <source>
        <dbReference type="ARBA" id="ARBA00023141"/>
    </source>
</evidence>
<dbReference type="SUPFAM" id="SSF55021">
    <property type="entry name" value="ACT-like"/>
    <property type="match status" value="1"/>
</dbReference>
<comment type="pathway">
    <text evidence="5">Metabolic intermediate biosynthesis; prephenate biosynthesis; prephenate from chorismate: step 1/1.</text>
</comment>
<dbReference type="OrthoDB" id="9802281at2"/>
<dbReference type="PROSITE" id="PS00857">
    <property type="entry name" value="PREPHENATE_DEHYDR_1"/>
    <property type="match status" value="1"/>
</dbReference>
<proteinExistence type="predicted"/>
<comment type="catalytic activity">
    <reaction evidence="18">
        <text>prephenate + H(+) = 3-phenylpyruvate + CO2 + H2O</text>
        <dbReference type="Rhea" id="RHEA:21648"/>
        <dbReference type="ChEBI" id="CHEBI:15377"/>
        <dbReference type="ChEBI" id="CHEBI:15378"/>
        <dbReference type="ChEBI" id="CHEBI:16526"/>
        <dbReference type="ChEBI" id="CHEBI:18005"/>
        <dbReference type="ChEBI" id="CHEBI:29934"/>
        <dbReference type="EC" id="4.2.1.51"/>
    </reaction>
</comment>
<sequence>MARSTKPKTVGAKAPAAKVAKAEKTAKAVKATGSKATSRTTRSVAASAAAPAAVSEFPGKATAIPAGLDLGTLRERIDGIDRSIQTLIAERAQYAGQVGRAKGKLAAAVDYYRPEREAQVLRRVVDRNDGPLGDDVLVRLFREIMSACLAQQEPLKIGFLGPEGTHSQQAVYKHFGHSIHGLPLGSIEEVFQEVDAGNADFGVVPVENSTQGTIQSTLDMFLSSNVKICGEVELRIHQHLLSRSGRIEDIERVYSHPQSFAQCKAWLRQYLPKAEAIPVASNAEAARRARNADDAAAIAGASAGNVYGLKNVAGPIEDRPDNTTRFLVLGRELFTTSGNDRTSLLIFIKDQPGALHHVLAPFARHGLSMNRIESRPGHTGRWQYAFFVDIGGHVHDEAMRRALDELAEFAQEVKVLGSYPVAIA</sequence>
<dbReference type="PIRSF" id="PIRSF001500">
    <property type="entry name" value="Chor_mut_pdt_Ppr"/>
    <property type="match status" value="1"/>
</dbReference>
<dbReference type="Gene3D" id="3.40.190.10">
    <property type="entry name" value="Periplasmic binding protein-like II"/>
    <property type="match status" value="2"/>
</dbReference>
<dbReference type="PROSITE" id="PS51171">
    <property type="entry name" value="PREPHENATE_DEHYDR_3"/>
    <property type="match status" value="1"/>
</dbReference>
<evidence type="ECO:0000313" key="22">
    <source>
        <dbReference type="EMBL" id="RNF83220.1"/>
    </source>
</evidence>
<keyword evidence="15" id="KW-0511">Multifunctional enzyme</keyword>
<dbReference type="Proteomes" id="UP000267049">
    <property type="component" value="Unassembled WGS sequence"/>
</dbReference>
<dbReference type="InterPro" id="IPR002912">
    <property type="entry name" value="ACT_dom"/>
</dbReference>
<dbReference type="InterPro" id="IPR001086">
    <property type="entry name" value="Preph_deHydtase"/>
</dbReference>
<dbReference type="CDD" id="cd13630">
    <property type="entry name" value="PBP2_PDT_1"/>
    <property type="match status" value="1"/>
</dbReference>
<evidence type="ECO:0000256" key="6">
    <source>
        <dbReference type="ARBA" id="ARBA00012404"/>
    </source>
</evidence>
<dbReference type="InterPro" id="IPR010957">
    <property type="entry name" value="G/b/e-P-prot_chorismate_mutase"/>
</dbReference>
<evidence type="ECO:0000256" key="7">
    <source>
        <dbReference type="ARBA" id="ARBA00013147"/>
    </source>
</evidence>
<keyword evidence="9" id="KW-0963">Cytoplasm</keyword>
<evidence type="ECO:0000256" key="9">
    <source>
        <dbReference type="ARBA" id="ARBA00022490"/>
    </source>
</evidence>
<dbReference type="GO" id="GO:0004106">
    <property type="term" value="F:chorismate mutase activity"/>
    <property type="evidence" value="ECO:0007669"/>
    <property type="project" value="UniProtKB-EC"/>
</dbReference>
<dbReference type="GO" id="GO:0009094">
    <property type="term" value="P:L-phenylalanine biosynthetic process"/>
    <property type="evidence" value="ECO:0007669"/>
    <property type="project" value="UniProtKB-UniPathway"/>
</dbReference>
<evidence type="ECO:0000256" key="3">
    <source>
        <dbReference type="ARBA" id="ARBA00004496"/>
    </source>
</evidence>
<dbReference type="FunFam" id="1.20.59.10:FF:000004">
    <property type="entry name" value="Prephenate dehydratase"/>
    <property type="match status" value="1"/>
</dbReference>
<feature type="domain" description="Chorismate mutase" evidence="19">
    <location>
        <begin position="64"/>
        <end position="156"/>
    </location>
</feature>
<evidence type="ECO:0000259" key="20">
    <source>
        <dbReference type="PROSITE" id="PS51171"/>
    </source>
</evidence>
<dbReference type="InterPro" id="IPR018528">
    <property type="entry name" value="Preph_deHydtase_CS"/>
</dbReference>
<evidence type="ECO:0000256" key="17">
    <source>
        <dbReference type="ARBA" id="ARBA00031520"/>
    </source>
</evidence>
<dbReference type="EC" id="5.4.99.5" evidence="6"/>
<dbReference type="InterPro" id="IPR002701">
    <property type="entry name" value="CM_II_prokaryot"/>
</dbReference>
<reference evidence="22 23" key="1">
    <citation type="submission" date="2018-11" db="EMBL/GenBank/DDBJ databases">
        <title>Lysobacter cryohumiis sp. nov., isolated from soil in the Tianshan Mountains, Xinjiang, China.</title>
        <authorList>
            <person name="Luo Y."/>
            <person name="Sheng H."/>
        </authorList>
    </citation>
    <scope>NUCLEOTIDE SEQUENCE [LARGE SCALE GENOMIC DNA]</scope>
    <source>
        <strain evidence="22 23">ZS60</strain>
    </source>
</reference>
<dbReference type="Pfam" id="PF01817">
    <property type="entry name" value="CM_2"/>
    <property type="match status" value="1"/>
</dbReference>
<dbReference type="EC" id="4.2.1.51" evidence="7"/>
<comment type="catalytic activity">
    <reaction evidence="1">
        <text>chorismate = prephenate</text>
        <dbReference type="Rhea" id="RHEA:13897"/>
        <dbReference type="ChEBI" id="CHEBI:29748"/>
        <dbReference type="ChEBI" id="CHEBI:29934"/>
        <dbReference type="EC" id="5.4.99.5"/>
    </reaction>
</comment>
<keyword evidence="14 22" id="KW-0456">Lyase</keyword>
<accession>A0A3M8SWJ1</accession>
<dbReference type="AlphaFoldDB" id="A0A3M8SWJ1"/>
<feature type="domain" description="Prephenate dehydratase" evidence="20">
    <location>
        <begin position="156"/>
        <end position="331"/>
    </location>
</feature>
<evidence type="ECO:0000256" key="4">
    <source>
        <dbReference type="ARBA" id="ARBA00004741"/>
    </source>
</evidence>
<dbReference type="SUPFAM" id="SSF53850">
    <property type="entry name" value="Periplasmic binding protein-like II"/>
    <property type="match status" value="1"/>
</dbReference>
<feature type="domain" description="ACT" evidence="21">
    <location>
        <begin position="343"/>
        <end position="420"/>
    </location>
</feature>
<dbReference type="CDD" id="cd04905">
    <property type="entry name" value="ACT_CM-PDT"/>
    <property type="match status" value="1"/>
</dbReference>
<dbReference type="FunFam" id="3.30.70.260:FF:000012">
    <property type="entry name" value="Prephenate dehydratase"/>
    <property type="match status" value="1"/>
</dbReference>
<keyword evidence="13" id="KW-0413">Isomerase</keyword>
<dbReference type="RefSeq" id="WP_123088351.1">
    <property type="nucleotide sequence ID" value="NZ_RIBS01000005.1"/>
</dbReference>
<evidence type="ECO:0000256" key="18">
    <source>
        <dbReference type="ARBA" id="ARBA00047848"/>
    </source>
</evidence>
<dbReference type="InterPro" id="IPR036979">
    <property type="entry name" value="CM_dom_sf"/>
</dbReference>
<dbReference type="FunFam" id="3.40.190.10:FF:000034">
    <property type="entry name" value="Chorismate mutase/prephenate dehydratase"/>
    <property type="match status" value="1"/>
</dbReference>
<evidence type="ECO:0000256" key="16">
    <source>
        <dbReference type="ARBA" id="ARBA00031175"/>
    </source>
</evidence>
<evidence type="ECO:0000259" key="21">
    <source>
        <dbReference type="PROSITE" id="PS51671"/>
    </source>
</evidence>
<evidence type="ECO:0000256" key="5">
    <source>
        <dbReference type="ARBA" id="ARBA00004817"/>
    </source>
</evidence>
<evidence type="ECO:0000313" key="23">
    <source>
        <dbReference type="Proteomes" id="UP000267049"/>
    </source>
</evidence>
<keyword evidence="10" id="KW-0028">Amino-acid biosynthesis</keyword>
<keyword evidence="12" id="KW-0584">Phenylalanine biosynthesis</keyword>
<dbReference type="FunFam" id="3.40.190.10:FF:000029">
    <property type="entry name" value="Chorismate mutase/Prephenate dehydratase"/>
    <property type="match status" value="1"/>
</dbReference>
<dbReference type="SMART" id="SM00830">
    <property type="entry name" value="CM_2"/>
    <property type="match status" value="1"/>
</dbReference>
<evidence type="ECO:0000256" key="1">
    <source>
        <dbReference type="ARBA" id="ARBA00000824"/>
    </source>
</evidence>